<dbReference type="Gene3D" id="1.10.260.40">
    <property type="entry name" value="lambda repressor-like DNA-binding domains"/>
    <property type="match status" value="1"/>
</dbReference>
<feature type="region of interest" description="Disordered" evidence="2">
    <location>
        <begin position="119"/>
        <end position="138"/>
    </location>
</feature>
<dbReference type="PANTHER" id="PTHR46558">
    <property type="entry name" value="TRACRIPTIONAL REGULATORY PROTEIN-RELATED-RELATED"/>
    <property type="match status" value="1"/>
</dbReference>
<evidence type="ECO:0000259" key="3">
    <source>
        <dbReference type="PROSITE" id="PS50943"/>
    </source>
</evidence>
<dbReference type="PROSITE" id="PS50943">
    <property type="entry name" value="HTH_CROC1"/>
    <property type="match status" value="1"/>
</dbReference>
<dbReference type="CDD" id="cd00093">
    <property type="entry name" value="HTH_XRE"/>
    <property type="match status" value="1"/>
</dbReference>
<dbReference type="Pfam" id="PF12844">
    <property type="entry name" value="HTH_19"/>
    <property type="match status" value="1"/>
</dbReference>
<gene>
    <name evidence="4" type="ORF">LKD45_10795</name>
</gene>
<proteinExistence type="predicted"/>
<dbReference type="InterPro" id="IPR010982">
    <property type="entry name" value="Lambda_DNA-bd_dom_sf"/>
</dbReference>
<evidence type="ECO:0000313" key="4">
    <source>
        <dbReference type="EMBL" id="MCC2168170.1"/>
    </source>
</evidence>
<dbReference type="SMART" id="SM00530">
    <property type="entry name" value="HTH_XRE"/>
    <property type="match status" value="1"/>
</dbReference>
<reference evidence="4 5" key="1">
    <citation type="submission" date="2021-10" db="EMBL/GenBank/DDBJ databases">
        <title>Anaerobic single-cell dispensing facilitates the cultivation of human gut bacteria.</title>
        <authorList>
            <person name="Afrizal A."/>
        </authorList>
    </citation>
    <scope>NUCLEOTIDE SEQUENCE [LARGE SCALE GENOMIC DNA]</scope>
    <source>
        <strain evidence="4 5">CLA-AA-H244</strain>
    </source>
</reference>
<sequence>MKLNDSTIGTRIKNRRKELGITQVDVKNATGISSGNMSEIENGNRLPSTPTLLQLSTLLQCSIDWILTGESPNLENSSFSNLRDDEIELLTTYRKLPSDEKDEVLEILHLKVTKFKKRVNAKSSLSENESSLTQKEWA</sequence>
<evidence type="ECO:0000313" key="5">
    <source>
        <dbReference type="Proteomes" id="UP001199355"/>
    </source>
</evidence>
<keyword evidence="1" id="KW-0238">DNA-binding</keyword>
<dbReference type="AlphaFoldDB" id="A0AAE3AYU1"/>
<dbReference type="EMBL" id="JAJEQF010000029">
    <property type="protein sequence ID" value="MCC2168170.1"/>
    <property type="molecule type" value="Genomic_DNA"/>
</dbReference>
<comment type="caution">
    <text evidence="4">The sequence shown here is derived from an EMBL/GenBank/DDBJ whole genome shotgun (WGS) entry which is preliminary data.</text>
</comment>
<organism evidence="4 5">
    <name type="scientific">Gallintestinimicrobium propionicum</name>
    <dbReference type="NCBI Taxonomy" id="2981770"/>
    <lineage>
        <taxon>Bacteria</taxon>
        <taxon>Bacillati</taxon>
        <taxon>Bacillota</taxon>
        <taxon>Clostridia</taxon>
        <taxon>Lachnospirales</taxon>
        <taxon>Lachnospiraceae</taxon>
        <taxon>Gallintestinimicrobium</taxon>
    </lineage>
</organism>
<feature type="domain" description="HTH cro/C1-type" evidence="3">
    <location>
        <begin position="12"/>
        <end position="66"/>
    </location>
</feature>
<dbReference type="InterPro" id="IPR001387">
    <property type="entry name" value="Cro/C1-type_HTH"/>
</dbReference>
<dbReference type="SUPFAM" id="SSF47413">
    <property type="entry name" value="lambda repressor-like DNA-binding domains"/>
    <property type="match status" value="1"/>
</dbReference>
<protein>
    <submittedName>
        <fullName evidence="4">Helix-turn-helix domain-containing protein</fullName>
    </submittedName>
</protein>
<dbReference type="PANTHER" id="PTHR46558:SF11">
    <property type="entry name" value="HTH-TYPE TRANSCRIPTIONAL REGULATOR XRE"/>
    <property type="match status" value="1"/>
</dbReference>
<dbReference type="GO" id="GO:0003677">
    <property type="term" value="F:DNA binding"/>
    <property type="evidence" value="ECO:0007669"/>
    <property type="project" value="UniProtKB-KW"/>
</dbReference>
<accession>A0AAE3AYU1</accession>
<dbReference type="Proteomes" id="UP001199355">
    <property type="component" value="Unassembled WGS sequence"/>
</dbReference>
<keyword evidence="5" id="KW-1185">Reference proteome</keyword>
<evidence type="ECO:0000256" key="2">
    <source>
        <dbReference type="SAM" id="MobiDB-lite"/>
    </source>
</evidence>
<name>A0AAE3AYU1_9FIRM</name>
<feature type="compositionally biased region" description="Polar residues" evidence="2">
    <location>
        <begin position="121"/>
        <end position="138"/>
    </location>
</feature>
<evidence type="ECO:0000256" key="1">
    <source>
        <dbReference type="ARBA" id="ARBA00023125"/>
    </source>
</evidence>
<dbReference type="RefSeq" id="WP_308728522.1">
    <property type="nucleotide sequence ID" value="NZ_JAJEQF010000029.1"/>
</dbReference>